<dbReference type="Proteomes" id="UP001487740">
    <property type="component" value="Unassembled WGS sequence"/>
</dbReference>
<evidence type="ECO:0000313" key="3">
    <source>
        <dbReference type="Proteomes" id="UP001487740"/>
    </source>
</evidence>
<evidence type="ECO:0000313" key="2">
    <source>
        <dbReference type="EMBL" id="KAK8392240.1"/>
    </source>
</evidence>
<keyword evidence="3" id="KW-1185">Reference proteome</keyword>
<evidence type="ECO:0000256" key="1">
    <source>
        <dbReference type="SAM" id="MobiDB-lite"/>
    </source>
</evidence>
<dbReference type="AlphaFoldDB" id="A0AAW0TXS3"/>
<organism evidence="2 3">
    <name type="scientific">Scylla paramamosain</name>
    <name type="common">Mud crab</name>
    <dbReference type="NCBI Taxonomy" id="85552"/>
    <lineage>
        <taxon>Eukaryota</taxon>
        <taxon>Metazoa</taxon>
        <taxon>Ecdysozoa</taxon>
        <taxon>Arthropoda</taxon>
        <taxon>Crustacea</taxon>
        <taxon>Multicrustacea</taxon>
        <taxon>Malacostraca</taxon>
        <taxon>Eumalacostraca</taxon>
        <taxon>Eucarida</taxon>
        <taxon>Decapoda</taxon>
        <taxon>Pleocyemata</taxon>
        <taxon>Brachyura</taxon>
        <taxon>Eubrachyura</taxon>
        <taxon>Portunoidea</taxon>
        <taxon>Portunidae</taxon>
        <taxon>Portuninae</taxon>
        <taxon>Scylla</taxon>
    </lineage>
</organism>
<feature type="region of interest" description="Disordered" evidence="1">
    <location>
        <begin position="1"/>
        <end position="23"/>
    </location>
</feature>
<protein>
    <submittedName>
        <fullName evidence="2">Uncharacterized protein</fullName>
    </submittedName>
</protein>
<name>A0AAW0TXS3_SCYPA</name>
<accession>A0AAW0TXS3</accession>
<sequence>MAQYFEPKNYRRRNSRHPTTASRTQLPLHVFLRDLQSPDVFTCDRLGGREEEPSCHSLRPSLRCRAHDGADAGERSEHGVKTRFTFTYDAHLAPYTLRVPAGFRVCRLGRAGVRHLLENAKYCGILLDLKYRMAEGVPYIGVYQDPTGTQEATVGPENLPVGVD</sequence>
<gene>
    <name evidence="2" type="ORF">O3P69_017675</name>
</gene>
<reference evidence="2 3" key="1">
    <citation type="submission" date="2023-03" db="EMBL/GenBank/DDBJ databases">
        <title>High-quality genome of Scylla paramamosain provides insights in environmental adaptation.</title>
        <authorList>
            <person name="Zhang L."/>
        </authorList>
    </citation>
    <scope>NUCLEOTIDE SEQUENCE [LARGE SCALE GENOMIC DNA]</scope>
    <source>
        <strain evidence="2">LZ_2023a</strain>
        <tissue evidence="2">Muscle</tissue>
    </source>
</reference>
<proteinExistence type="predicted"/>
<dbReference type="EMBL" id="JARAKH010000023">
    <property type="protein sequence ID" value="KAK8392240.1"/>
    <property type="molecule type" value="Genomic_DNA"/>
</dbReference>
<comment type="caution">
    <text evidence="2">The sequence shown here is derived from an EMBL/GenBank/DDBJ whole genome shotgun (WGS) entry which is preliminary data.</text>
</comment>